<dbReference type="Proteomes" id="UP000008066">
    <property type="component" value="Unassembled WGS sequence"/>
</dbReference>
<dbReference type="PANTHER" id="PTHR46471:SF2">
    <property type="entry name" value="CHITIN DEACETYLASE-RELATED"/>
    <property type="match status" value="1"/>
</dbReference>
<dbReference type="GO" id="GO:0046872">
    <property type="term" value="F:metal ion binding"/>
    <property type="evidence" value="ECO:0007669"/>
    <property type="project" value="UniProtKB-KW"/>
</dbReference>
<dbReference type="InterPro" id="IPR001002">
    <property type="entry name" value="Chitin-bd_1"/>
</dbReference>
<evidence type="ECO:0000256" key="4">
    <source>
        <dbReference type="ARBA" id="ARBA00022729"/>
    </source>
</evidence>
<keyword evidence="4 10" id="KW-0732">Signal</keyword>
<dbReference type="Gene3D" id="3.30.60.10">
    <property type="entry name" value="Endochitinase-like"/>
    <property type="match status" value="1"/>
</dbReference>
<accession>G0S7X2</accession>
<evidence type="ECO:0000256" key="7">
    <source>
        <dbReference type="ARBA" id="ARBA00023285"/>
    </source>
</evidence>
<dbReference type="SUPFAM" id="SSF57016">
    <property type="entry name" value="Plant lectins/antimicrobial peptides"/>
    <property type="match status" value="1"/>
</dbReference>
<dbReference type="HOGENOM" id="CLU_1175280_0_0_1"/>
<evidence type="ECO:0000256" key="9">
    <source>
        <dbReference type="SAM" id="MobiDB-lite"/>
    </source>
</evidence>
<keyword evidence="3" id="KW-0479">Metal-binding</keyword>
<evidence type="ECO:0000256" key="8">
    <source>
        <dbReference type="PROSITE-ProRule" id="PRU00261"/>
    </source>
</evidence>
<evidence type="ECO:0000256" key="3">
    <source>
        <dbReference type="ARBA" id="ARBA00022723"/>
    </source>
</evidence>
<reference evidence="12 13" key="1">
    <citation type="journal article" date="2011" name="Cell">
        <title>Insight into structure and assembly of the nuclear pore complex by utilizing the genome of a eukaryotic thermophile.</title>
        <authorList>
            <person name="Amlacher S."/>
            <person name="Sarges P."/>
            <person name="Flemming D."/>
            <person name="van Noort V."/>
            <person name="Kunze R."/>
            <person name="Devos D.P."/>
            <person name="Arumugam M."/>
            <person name="Bork P."/>
            <person name="Hurt E."/>
        </authorList>
    </citation>
    <scope>NUCLEOTIDE SEQUENCE [LARGE SCALE GENOMIC DNA]</scope>
    <source>
        <strain evidence="13">DSM 1495 / CBS 144.50 / IMI 039719</strain>
    </source>
</reference>
<dbReference type="OMA" id="VICADHN"/>
<evidence type="ECO:0000256" key="1">
    <source>
        <dbReference type="ARBA" id="ARBA00001941"/>
    </source>
</evidence>
<keyword evidence="2 8" id="KW-0147">Chitin-binding</keyword>
<keyword evidence="5" id="KW-0378">Hydrolase</keyword>
<evidence type="ECO:0000256" key="6">
    <source>
        <dbReference type="ARBA" id="ARBA00023277"/>
    </source>
</evidence>
<dbReference type="eggNOG" id="ENOG502R7TE">
    <property type="taxonomic scope" value="Eukaryota"/>
</dbReference>
<evidence type="ECO:0000259" key="11">
    <source>
        <dbReference type="PROSITE" id="PS50941"/>
    </source>
</evidence>
<dbReference type="PANTHER" id="PTHR46471">
    <property type="entry name" value="CHITIN DEACETYLASE"/>
    <property type="match status" value="1"/>
</dbReference>
<name>G0S7X2_CHATD</name>
<feature type="region of interest" description="Disordered" evidence="9">
    <location>
        <begin position="189"/>
        <end position="211"/>
    </location>
</feature>
<feature type="chain" id="PRO_5005679262" description="Chitin-binding type-1 domain-containing protein" evidence="10">
    <location>
        <begin position="23"/>
        <end position="236"/>
    </location>
</feature>
<dbReference type="KEGG" id="cthr:CTHT_0037300"/>
<evidence type="ECO:0000313" key="13">
    <source>
        <dbReference type="Proteomes" id="UP000008066"/>
    </source>
</evidence>
<gene>
    <name evidence="12" type="ORF">CTHT_0037300</name>
</gene>
<keyword evidence="7" id="KW-0170">Cobalt</keyword>
<feature type="disulfide bond" evidence="8">
    <location>
        <begin position="54"/>
        <end position="69"/>
    </location>
</feature>
<keyword evidence="13" id="KW-1185">Reference proteome</keyword>
<protein>
    <recommendedName>
        <fullName evidence="11">Chitin-binding type-1 domain-containing protein</fullName>
    </recommendedName>
</protein>
<dbReference type="Gene3D" id="3.10.350.10">
    <property type="entry name" value="LysM domain"/>
    <property type="match status" value="1"/>
</dbReference>
<sequence>MVAPSFTKTLFLLAFGLTYTTAAVANPSVSSNAAVLDDEDPVPEDLIVSTDGSCGGGITCLGSRFGDCCSEYGYCGRTYAYCGPGCQSAFGFCDPDVEQPSSTIETVFTTVTATVTSIIEVTRTSVISQDATLTSTVTVTAGATATTTAVITSTVTTTVTATVPAVTATAVRRADVICADHNYDSNKDNGISYDSNLNPGPTPDPDDTRNAPRFYNLNPLIDCDKLLVGYYVCVGK</sequence>
<feature type="compositionally biased region" description="Polar residues" evidence="9">
    <location>
        <begin position="189"/>
        <end position="199"/>
    </location>
</feature>
<feature type="disulfide bond" evidence="8">
    <location>
        <begin position="68"/>
        <end position="82"/>
    </location>
</feature>
<comment type="caution">
    <text evidence="8">Lacks conserved residue(s) required for the propagation of feature annotation.</text>
</comment>
<evidence type="ECO:0000256" key="5">
    <source>
        <dbReference type="ARBA" id="ARBA00022801"/>
    </source>
</evidence>
<dbReference type="PROSITE" id="PS50941">
    <property type="entry name" value="CHIT_BIND_I_2"/>
    <property type="match status" value="1"/>
</dbReference>
<dbReference type="AlphaFoldDB" id="G0S7X2"/>
<proteinExistence type="predicted"/>
<evidence type="ECO:0000256" key="10">
    <source>
        <dbReference type="SAM" id="SignalP"/>
    </source>
</evidence>
<dbReference type="InterPro" id="IPR036779">
    <property type="entry name" value="LysM_dom_sf"/>
</dbReference>
<keyword evidence="6" id="KW-0119">Carbohydrate metabolism</keyword>
<dbReference type="GeneID" id="18257768"/>
<feature type="domain" description="Chitin-binding type-1" evidence="11">
    <location>
        <begin position="51"/>
        <end position="95"/>
    </location>
</feature>
<dbReference type="EMBL" id="GL988041">
    <property type="protein sequence ID" value="EGS21859.1"/>
    <property type="molecule type" value="Genomic_DNA"/>
</dbReference>
<dbReference type="SMART" id="SM00270">
    <property type="entry name" value="ChtBD1"/>
    <property type="match status" value="1"/>
</dbReference>
<evidence type="ECO:0000256" key="2">
    <source>
        <dbReference type="ARBA" id="ARBA00022669"/>
    </source>
</evidence>
<dbReference type="InterPro" id="IPR036861">
    <property type="entry name" value="Endochitinase-like_sf"/>
</dbReference>
<evidence type="ECO:0000313" key="12">
    <source>
        <dbReference type="EMBL" id="EGS21859.1"/>
    </source>
</evidence>
<dbReference type="GO" id="GO:0016787">
    <property type="term" value="F:hydrolase activity"/>
    <property type="evidence" value="ECO:0007669"/>
    <property type="project" value="UniProtKB-KW"/>
</dbReference>
<organism evidence="13">
    <name type="scientific">Chaetomium thermophilum (strain DSM 1495 / CBS 144.50 / IMI 039719)</name>
    <name type="common">Thermochaetoides thermophila</name>
    <dbReference type="NCBI Taxonomy" id="759272"/>
    <lineage>
        <taxon>Eukaryota</taxon>
        <taxon>Fungi</taxon>
        <taxon>Dikarya</taxon>
        <taxon>Ascomycota</taxon>
        <taxon>Pezizomycotina</taxon>
        <taxon>Sordariomycetes</taxon>
        <taxon>Sordariomycetidae</taxon>
        <taxon>Sordariales</taxon>
        <taxon>Chaetomiaceae</taxon>
        <taxon>Thermochaetoides</taxon>
    </lineage>
</organism>
<feature type="signal peptide" evidence="10">
    <location>
        <begin position="1"/>
        <end position="22"/>
    </location>
</feature>
<dbReference type="OrthoDB" id="5242494at2759"/>
<dbReference type="RefSeq" id="XP_006694155.1">
    <property type="nucleotide sequence ID" value="XM_006694092.1"/>
</dbReference>
<comment type="cofactor">
    <cofactor evidence="1">
        <name>Co(2+)</name>
        <dbReference type="ChEBI" id="CHEBI:48828"/>
    </cofactor>
</comment>
<keyword evidence="8" id="KW-1015">Disulfide bond</keyword>
<dbReference type="CDD" id="cd11618">
    <property type="entry name" value="ChtBD1_1"/>
    <property type="match status" value="1"/>
</dbReference>
<dbReference type="GO" id="GO:0008061">
    <property type="term" value="F:chitin binding"/>
    <property type="evidence" value="ECO:0007669"/>
    <property type="project" value="UniProtKB-UniRule"/>
</dbReference>